<name>A0A811BMC1_9VIRU</name>
<feature type="compositionally biased region" description="Basic and acidic residues" evidence="1">
    <location>
        <begin position="17"/>
        <end position="26"/>
    </location>
</feature>
<sequence>MKERKKERASGSQKGRAPRDGSLRHAIERKKKTAGATAAGGSRKAPEGRERSAHEGQGAPKHNLTTASAPPLRSAGDKPTVHGATMTATSGSRRLLRERLDERTAARRTAHADRETALQREHDRTVVEKRVAAAWPDDGPRWVNVNETRPVRIESRAVLVDILAALAWHAPTHLTAVIDDVDLVAIGGGDLYFAHRLARVLPAARKIIAAQDLVRLDSLCAFVAHLIDRPFGATRHRILLADGTTEVECRARPILLPFILAALDAVRAYLASAPSSALAATPQARAPSTTTAQTVKCAPCPAPADTLWPHALAARVLGDAHTVTMPDVVYRREACNVWLRCTVARTATLHSDAAAEWLARDYCMWGGPLCVEASRPAHDPVIDWAATLRLSVRIDGACLAAIERALAQAIARCAPDYVMHGVFRAMLDCVGVVEASPRIRHCVIAPAVLAGMGA</sequence>
<dbReference type="Proteomes" id="UP001253637">
    <property type="component" value="Segment"/>
</dbReference>
<dbReference type="EMBL" id="LC625835">
    <property type="protein sequence ID" value="BCU02938.1"/>
    <property type="molecule type" value="Genomic_DNA"/>
</dbReference>
<evidence type="ECO:0000313" key="2">
    <source>
        <dbReference type="EMBL" id="BCU02938.1"/>
    </source>
</evidence>
<feature type="compositionally biased region" description="Basic and acidic residues" evidence="1">
    <location>
        <begin position="44"/>
        <end position="54"/>
    </location>
</feature>
<feature type="region of interest" description="Disordered" evidence="1">
    <location>
        <begin position="1"/>
        <end position="98"/>
    </location>
</feature>
<reference evidence="2" key="1">
    <citation type="submission" date="2021-04" db="EMBL/GenBank/DDBJ databases">
        <title>Draft Genome Sequence of Pandoravirus japonicus, Isolated from the Sabaishi River of Niigata, Japan.</title>
        <authorList>
            <person name="Hosokawa N."/>
            <person name="Takahashi H."/>
            <person name="Aoki K."/>
            <person name="Takemura M."/>
        </authorList>
    </citation>
    <scope>NUCLEOTIDE SEQUENCE</scope>
</reference>
<evidence type="ECO:0000256" key="1">
    <source>
        <dbReference type="SAM" id="MobiDB-lite"/>
    </source>
</evidence>
<evidence type="ECO:0000313" key="3">
    <source>
        <dbReference type="Proteomes" id="UP001253637"/>
    </source>
</evidence>
<organism evidence="2 3">
    <name type="scientific">Pandoravirus japonicus</name>
    <dbReference type="NCBI Taxonomy" id="2823154"/>
    <lineage>
        <taxon>Viruses</taxon>
        <taxon>Pandoravirus</taxon>
    </lineage>
</organism>
<accession>A0A811BMC1</accession>
<protein>
    <submittedName>
        <fullName evidence="2">Uncharacterized protein</fullName>
    </submittedName>
</protein>
<proteinExistence type="predicted"/>